<reference evidence="1" key="1">
    <citation type="submission" date="2022-02" db="EMBL/GenBank/DDBJ databases">
        <title>Plant Genome Project.</title>
        <authorList>
            <person name="Zhang R.-G."/>
        </authorList>
    </citation>
    <scope>NUCLEOTIDE SEQUENCE</scope>
    <source>
        <strain evidence="1">AT1</strain>
    </source>
</reference>
<keyword evidence="2" id="KW-1185">Reference proteome</keyword>
<evidence type="ECO:0000313" key="1">
    <source>
        <dbReference type="EMBL" id="KAI8570177.1"/>
    </source>
</evidence>
<gene>
    <name evidence="1" type="ORF">RHMOL_Rhmol01G0013100</name>
</gene>
<dbReference type="EMBL" id="CM046388">
    <property type="protein sequence ID" value="KAI8570177.1"/>
    <property type="molecule type" value="Genomic_DNA"/>
</dbReference>
<protein>
    <submittedName>
        <fullName evidence="1">Uncharacterized protein</fullName>
    </submittedName>
</protein>
<dbReference type="Proteomes" id="UP001062846">
    <property type="component" value="Chromosome 1"/>
</dbReference>
<name>A0ACC0PZT4_RHOML</name>
<sequence>MGSKSAPARGGRKRKMRLTMTRKRKAMEKKLKQLKRLIPGGDEVENAETLFQKTANYIFLLEWRVSALRTISSLYGVLGSSNSEDSSADHSKDLK</sequence>
<proteinExistence type="predicted"/>
<accession>A0ACC0PZT4</accession>
<comment type="caution">
    <text evidence="1">The sequence shown here is derived from an EMBL/GenBank/DDBJ whole genome shotgun (WGS) entry which is preliminary data.</text>
</comment>
<evidence type="ECO:0000313" key="2">
    <source>
        <dbReference type="Proteomes" id="UP001062846"/>
    </source>
</evidence>
<organism evidence="1 2">
    <name type="scientific">Rhododendron molle</name>
    <name type="common">Chinese azalea</name>
    <name type="synonym">Azalea mollis</name>
    <dbReference type="NCBI Taxonomy" id="49168"/>
    <lineage>
        <taxon>Eukaryota</taxon>
        <taxon>Viridiplantae</taxon>
        <taxon>Streptophyta</taxon>
        <taxon>Embryophyta</taxon>
        <taxon>Tracheophyta</taxon>
        <taxon>Spermatophyta</taxon>
        <taxon>Magnoliopsida</taxon>
        <taxon>eudicotyledons</taxon>
        <taxon>Gunneridae</taxon>
        <taxon>Pentapetalae</taxon>
        <taxon>asterids</taxon>
        <taxon>Ericales</taxon>
        <taxon>Ericaceae</taxon>
        <taxon>Ericoideae</taxon>
        <taxon>Rhodoreae</taxon>
        <taxon>Rhododendron</taxon>
    </lineage>
</organism>